<feature type="compositionally biased region" description="Low complexity" evidence="1">
    <location>
        <begin position="23"/>
        <end position="32"/>
    </location>
</feature>
<keyword evidence="3" id="KW-1185">Reference proteome</keyword>
<organism evidence="2 3">
    <name type="scientific">Nephila pilipes</name>
    <name type="common">Giant wood spider</name>
    <name type="synonym">Nephila maculata</name>
    <dbReference type="NCBI Taxonomy" id="299642"/>
    <lineage>
        <taxon>Eukaryota</taxon>
        <taxon>Metazoa</taxon>
        <taxon>Ecdysozoa</taxon>
        <taxon>Arthropoda</taxon>
        <taxon>Chelicerata</taxon>
        <taxon>Arachnida</taxon>
        <taxon>Araneae</taxon>
        <taxon>Araneomorphae</taxon>
        <taxon>Entelegynae</taxon>
        <taxon>Araneoidea</taxon>
        <taxon>Nephilidae</taxon>
        <taxon>Nephila</taxon>
    </lineage>
</organism>
<evidence type="ECO:0000256" key="1">
    <source>
        <dbReference type="SAM" id="MobiDB-lite"/>
    </source>
</evidence>
<comment type="caution">
    <text evidence="2">The sequence shown here is derived from an EMBL/GenBank/DDBJ whole genome shotgun (WGS) entry which is preliminary data.</text>
</comment>
<dbReference type="Proteomes" id="UP000887013">
    <property type="component" value="Unassembled WGS sequence"/>
</dbReference>
<evidence type="ECO:0000313" key="2">
    <source>
        <dbReference type="EMBL" id="GFS81662.1"/>
    </source>
</evidence>
<protein>
    <submittedName>
        <fullName evidence="2">Uncharacterized protein</fullName>
    </submittedName>
</protein>
<reference evidence="2" key="1">
    <citation type="submission" date="2020-08" db="EMBL/GenBank/DDBJ databases">
        <title>Multicomponent nature underlies the extraordinary mechanical properties of spider dragline silk.</title>
        <authorList>
            <person name="Kono N."/>
            <person name="Nakamura H."/>
            <person name="Mori M."/>
            <person name="Yoshida Y."/>
            <person name="Ohtoshi R."/>
            <person name="Malay A.D."/>
            <person name="Moran D.A.P."/>
            <person name="Tomita M."/>
            <person name="Numata K."/>
            <person name="Arakawa K."/>
        </authorList>
    </citation>
    <scope>NUCLEOTIDE SEQUENCE</scope>
</reference>
<proteinExistence type="predicted"/>
<dbReference type="EMBL" id="BMAW01051646">
    <property type="protein sequence ID" value="GFS81662.1"/>
    <property type="molecule type" value="Genomic_DNA"/>
</dbReference>
<feature type="non-terminal residue" evidence="2">
    <location>
        <position position="1"/>
    </location>
</feature>
<feature type="region of interest" description="Disordered" evidence="1">
    <location>
        <begin position="23"/>
        <end position="49"/>
    </location>
</feature>
<accession>A0A8X6T8H6</accession>
<name>A0A8X6T8H6_NEPPI</name>
<dbReference type="AlphaFoldDB" id="A0A8X6T8H6"/>
<sequence>IQRNWETLNRLCKCKWPGGPELPLLPLQENPQRTNPTRMNEPPAHKMKSKCHGKARLAQSAVVGQNPITPGTQHQPILATTTTDLKNWLSHRNSMPGPPFSTDTTSNTPGLLPSGGEHLPGRHRGPKSLTD</sequence>
<feature type="compositionally biased region" description="Basic residues" evidence="1">
    <location>
        <begin position="121"/>
        <end position="131"/>
    </location>
</feature>
<feature type="region of interest" description="Disordered" evidence="1">
    <location>
        <begin position="88"/>
        <end position="131"/>
    </location>
</feature>
<gene>
    <name evidence="2" type="ORF">NPIL_253671</name>
</gene>
<evidence type="ECO:0000313" key="3">
    <source>
        <dbReference type="Proteomes" id="UP000887013"/>
    </source>
</evidence>